<proteinExistence type="inferred from homology"/>
<dbReference type="InterPro" id="IPR027443">
    <property type="entry name" value="IPNS-like_sf"/>
</dbReference>
<dbReference type="Pfam" id="PF03171">
    <property type="entry name" value="2OG-FeII_Oxy"/>
    <property type="match status" value="1"/>
</dbReference>
<dbReference type="Proteomes" id="UP000006729">
    <property type="component" value="Chromosome 5"/>
</dbReference>
<evidence type="ECO:0000313" key="6">
    <source>
        <dbReference type="EMBL" id="PNT38086.1"/>
    </source>
</evidence>
<reference evidence="6 7" key="1">
    <citation type="journal article" date="2006" name="Science">
        <title>The genome of black cottonwood, Populus trichocarpa (Torr. &amp; Gray).</title>
        <authorList>
            <person name="Tuskan G.A."/>
            <person name="Difazio S."/>
            <person name="Jansson S."/>
            <person name="Bohlmann J."/>
            <person name="Grigoriev I."/>
            <person name="Hellsten U."/>
            <person name="Putnam N."/>
            <person name="Ralph S."/>
            <person name="Rombauts S."/>
            <person name="Salamov A."/>
            <person name="Schein J."/>
            <person name="Sterck L."/>
            <person name="Aerts A."/>
            <person name="Bhalerao R.R."/>
            <person name="Bhalerao R.P."/>
            <person name="Blaudez D."/>
            <person name="Boerjan W."/>
            <person name="Brun A."/>
            <person name="Brunner A."/>
            <person name="Busov V."/>
            <person name="Campbell M."/>
            <person name="Carlson J."/>
            <person name="Chalot M."/>
            <person name="Chapman J."/>
            <person name="Chen G.L."/>
            <person name="Cooper D."/>
            <person name="Coutinho P.M."/>
            <person name="Couturier J."/>
            <person name="Covert S."/>
            <person name="Cronk Q."/>
            <person name="Cunningham R."/>
            <person name="Davis J."/>
            <person name="Degroeve S."/>
            <person name="Dejardin A."/>
            <person name="Depamphilis C."/>
            <person name="Detter J."/>
            <person name="Dirks B."/>
            <person name="Dubchak I."/>
            <person name="Duplessis S."/>
            <person name="Ehlting J."/>
            <person name="Ellis B."/>
            <person name="Gendler K."/>
            <person name="Goodstein D."/>
            <person name="Gribskov M."/>
            <person name="Grimwood J."/>
            <person name="Groover A."/>
            <person name="Gunter L."/>
            <person name="Hamberger B."/>
            <person name="Heinze B."/>
            <person name="Helariutta Y."/>
            <person name="Henrissat B."/>
            <person name="Holligan D."/>
            <person name="Holt R."/>
            <person name="Huang W."/>
            <person name="Islam-Faridi N."/>
            <person name="Jones S."/>
            <person name="Jones-Rhoades M."/>
            <person name="Jorgensen R."/>
            <person name="Joshi C."/>
            <person name="Kangasjarvi J."/>
            <person name="Karlsson J."/>
            <person name="Kelleher C."/>
            <person name="Kirkpatrick R."/>
            <person name="Kirst M."/>
            <person name="Kohler A."/>
            <person name="Kalluri U."/>
            <person name="Larimer F."/>
            <person name="Leebens-Mack J."/>
            <person name="Leple J.C."/>
            <person name="Locascio P."/>
            <person name="Lou Y."/>
            <person name="Lucas S."/>
            <person name="Martin F."/>
            <person name="Montanini B."/>
            <person name="Napoli C."/>
            <person name="Nelson D.R."/>
            <person name="Nelson C."/>
            <person name="Nieminen K."/>
            <person name="Nilsson O."/>
            <person name="Pereda V."/>
            <person name="Peter G."/>
            <person name="Philippe R."/>
            <person name="Pilate G."/>
            <person name="Poliakov A."/>
            <person name="Razumovskaya J."/>
            <person name="Richardson P."/>
            <person name="Rinaldi C."/>
            <person name="Ritland K."/>
            <person name="Rouze P."/>
            <person name="Ryaboy D."/>
            <person name="Schmutz J."/>
            <person name="Schrader J."/>
            <person name="Segerman B."/>
            <person name="Shin H."/>
            <person name="Siddiqui A."/>
            <person name="Sterky F."/>
            <person name="Terry A."/>
            <person name="Tsai C.J."/>
            <person name="Uberbacher E."/>
            <person name="Unneberg P."/>
            <person name="Vahala J."/>
            <person name="Wall K."/>
            <person name="Wessler S."/>
            <person name="Yang G."/>
            <person name="Yin T."/>
            <person name="Douglas C."/>
            <person name="Marra M."/>
            <person name="Sandberg G."/>
            <person name="Van de Peer Y."/>
            <person name="Rokhsar D."/>
        </authorList>
    </citation>
    <scope>NUCLEOTIDE SEQUENCE [LARGE SCALE GENOMIC DNA]</scope>
    <source>
        <strain evidence="7">cv. Nisqually</strain>
    </source>
</reference>
<evidence type="ECO:0000256" key="4">
    <source>
        <dbReference type="ARBA" id="ARBA00023004"/>
    </source>
</evidence>
<name>A0A2K2AKN1_POPTR</name>
<keyword evidence="3" id="KW-0560">Oxidoreductase</keyword>
<dbReference type="PANTHER" id="PTHR10209">
    <property type="entry name" value="OXIDOREDUCTASE, 2OG-FE II OXYGENASE FAMILY PROTEIN"/>
    <property type="match status" value="1"/>
</dbReference>
<organism evidence="6 7">
    <name type="scientific">Populus trichocarpa</name>
    <name type="common">Western balsam poplar</name>
    <name type="synonym">Populus balsamifera subsp. trichocarpa</name>
    <dbReference type="NCBI Taxonomy" id="3694"/>
    <lineage>
        <taxon>Eukaryota</taxon>
        <taxon>Viridiplantae</taxon>
        <taxon>Streptophyta</taxon>
        <taxon>Embryophyta</taxon>
        <taxon>Tracheophyta</taxon>
        <taxon>Spermatophyta</taxon>
        <taxon>Magnoliopsida</taxon>
        <taxon>eudicotyledons</taxon>
        <taxon>Gunneridae</taxon>
        <taxon>Pentapetalae</taxon>
        <taxon>rosids</taxon>
        <taxon>fabids</taxon>
        <taxon>Malpighiales</taxon>
        <taxon>Salicaceae</taxon>
        <taxon>Saliceae</taxon>
        <taxon>Populus</taxon>
    </lineage>
</organism>
<dbReference type="SUPFAM" id="SSF51197">
    <property type="entry name" value="Clavaminate synthase-like"/>
    <property type="match status" value="1"/>
</dbReference>
<sequence>MIYLLMLQPTCVALSQEQVVGERFFVHPPENVQNPSSELTSIITGLQIPVIDFEGLESGPRLEDLKMELYTHDRQCPVRLYSNGDLLVNRGPACWRDTVAFNCEEYLMLGTPMHSDPCFLTIGLQDFKGGLQFRVQNQWVDIPLSREELLNIIISNEKFKSVEQRVQVGGVGARASLPCFLYPSRPAKYKPEKAIKELLSDKQTKYSKIQFAEFMDDYKSKGSDGKPAQPHFKRA</sequence>
<evidence type="ECO:0000256" key="2">
    <source>
        <dbReference type="ARBA" id="ARBA00022723"/>
    </source>
</evidence>
<evidence type="ECO:0000259" key="5">
    <source>
        <dbReference type="Pfam" id="PF03171"/>
    </source>
</evidence>
<dbReference type="InterPro" id="IPR044861">
    <property type="entry name" value="IPNS-like_FE2OG_OXY"/>
</dbReference>
<dbReference type="GO" id="GO:0016491">
    <property type="term" value="F:oxidoreductase activity"/>
    <property type="evidence" value="ECO:0007669"/>
    <property type="project" value="UniProtKB-KW"/>
</dbReference>
<protein>
    <recommendedName>
        <fullName evidence="5">Isopenicillin N synthase-like Fe(2+) 2OG dioxygenase domain-containing protein</fullName>
    </recommendedName>
</protein>
<dbReference type="AlphaFoldDB" id="A0A2K2AKN1"/>
<dbReference type="InParanoid" id="A0A2K2AKN1"/>
<comment type="similarity">
    <text evidence="1">Belongs to the iron/ascorbate-dependent oxidoreductase family.</text>
</comment>
<gene>
    <name evidence="6" type="ORF">POPTR_005G222400</name>
</gene>
<evidence type="ECO:0000313" key="7">
    <source>
        <dbReference type="Proteomes" id="UP000006729"/>
    </source>
</evidence>
<dbReference type="EMBL" id="CM009294">
    <property type="protein sequence ID" value="PNT38086.1"/>
    <property type="molecule type" value="Genomic_DNA"/>
</dbReference>
<dbReference type="PANTHER" id="PTHR10209:SF714">
    <property type="entry name" value="1-AMINOCYCLOPROPANE-1-CARBOXYLATE OXIDASE HOMOLOG 11-RELATED"/>
    <property type="match status" value="1"/>
</dbReference>
<dbReference type="Gene3D" id="2.60.120.330">
    <property type="entry name" value="B-lactam Antibiotic, Isopenicillin N Synthase, Chain"/>
    <property type="match status" value="1"/>
</dbReference>
<keyword evidence="4" id="KW-0408">Iron</keyword>
<accession>A0A2K2AKN1</accession>
<evidence type="ECO:0000256" key="1">
    <source>
        <dbReference type="ARBA" id="ARBA00008056"/>
    </source>
</evidence>
<dbReference type="GO" id="GO:0046872">
    <property type="term" value="F:metal ion binding"/>
    <property type="evidence" value="ECO:0007669"/>
    <property type="project" value="UniProtKB-KW"/>
</dbReference>
<keyword evidence="7" id="KW-1185">Reference proteome</keyword>
<evidence type="ECO:0000256" key="3">
    <source>
        <dbReference type="ARBA" id="ARBA00023002"/>
    </source>
</evidence>
<feature type="domain" description="Isopenicillin N synthase-like Fe(2+) 2OG dioxygenase" evidence="5">
    <location>
        <begin position="88"/>
        <end position="181"/>
    </location>
</feature>
<keyword evidence="2" id="KW-0479">Metal-binding</keyword>